<organism evidence="2 3">
    <name type="scientific">Amycolatopsis thailandensis</name>
    <dbReference type="NCBI Taxonomy" id="589330"/>
    <lineage>
        <taxon>Bacteria</taxon>
        <taxon>Bacillati</taxon>
        <taxon>Actinomycetota</taxon>
        <taxon>Actinomycetes</taxon>
        <taxon>Pseudonocardiales</taxon>
        <taxon>Pseudonocardiaceae</taxon>
        <taxon>Amycolatopsis</taxon>
    </lineage>
</organism>
<feature type="compositionally biased region" description="Basic and acidic residues" evidence="1">
    <location>
        <begin position="87"/>
        <end position="99"/>
    </location>
</feature>
<feature type="region of interest" description="Disordered" evidence="1">
    <location>
        <begin position="1"/>
        <end position="128"/>
    </location>
</feature>
<feature type="compositionally biased region" description="Low complexity" evidence="1">
    <location>
        <begin position="49"/>
        <end position="71"/>
    </location>
</feature>
<dbReference type="EMBL" id="NMQT01000218">
    <property type="protein sequence ID" value="OXM43415.1"/>
    <property type="molecule type" value="Genomic_DNA"/>
</dbReference>
<feature type="non-terminal residue" evidence="2">
    <location>
        <position position="1"/>
    </location>
</feature>
<proteinExistence type="predicted"/>
<keyword evidence="3" id="KW-1185">Reference proteome</keyword>
<name>A0A229RA16_9PSEU</name>
<reference evidence="2 3" key="1">
    <citation type="submission" date="2017-07" db="EMBL/GenBank/DDBJ databases">
        <title>Amycolatopsis thailandensis Genome sequencing and assembly.</title>
        <authorList>
            <person name="Kaur N."/>
            <person name="Mayilraj S."/>
        </authorList>
    </citation>
    <scope>NUCLEOTIDE SEQUENCE [LARGE SCALE GENOMIC DNA]</scope>
    <source>
        <strain evidence="2 3">JCM 16380</strain>
    </source>
</reference>
<feature type="compositionally biased region" description="Gly residues" evidence="1">
    <location>
        <begin position="1"/>
        <end position="19"/>
    </location>
</feature>
<evidence type="ECO:0000256" key="1">
    <source>
        <dbReference type="SAM" id="MobiDB-lite"/>
    </source>
</evidence>
<evidence type="ECO:0000313" key="2">
    <source>
        <dbReference type="EMBL" id="OXM43415.1"/>
    </source>
</evidence>
<sequence>IGGGGGGGVGGAHGVGGTTGVSLETAGPATGQSLTEGVHTGGGAHQPQAVPAGAPSAPLSGSSPGQAPMGGMPMGGMGAGGGQGGGDQERTNRAYRIEGEVFDQINEPTGRITGSLLDDEDQPSTRRR</sequence>
<dbReference type="Proteomes" id="UP000215223">
    <property type="component" value="Unassembled WGS sequence"/>
</dbReference>
<protein>
    <submittedName>
        <fullName evidence="2">Uncharacterized protein</fullName>
    </submittedName>
</protein>
<comment type="caution">
    <text evidence="2">The sequence shown here is derived from an EMBL/GenBank/DDBJ whole genome shotgun (WGS) entry which is preliminary data.</text>
</comment>
<evidence type="ECO:0000313" key="3">
    <source>
        <dbReference type="Proteomes" id="UP000215223"/>
    </source>
</evidence>
<gene>
    <name evidence="2" type="ORF">CFP71_41600</name>
</gene>
<accession>A0A229RA16</accession>
<feature type="compositionally biased region" description="Gly residues" evidence="1">
    <location>
        <begin position="72"/>
        <end position="86"/>
    </location>
</feature>
<dbReference type="AlphaFoldDB" id="A0A229RA16"/>